<dbReference type="GO" id="GO:0006351">
    <property type="term" value="P:DNA-templated transcription"/>
    <property type="evidence" value="ECO:0007669"/>
    <property type="project" value="TreeGrafter"/>
</dbReference>
<keyword evidence="3" id="KW-0238">DNA-binding</keyword>
<dbReference type="InterPro" id="IPR005119">
    <property type="entry name" value="LysR_subst-bd"/>
</dbReference>
<dbReference type="RefSeq" id="WP_045261411.1">
    <property type="nucleotide sequence ID" value="NZ_CABGRY010000001.1"/>
</dbReference>
<dbReference type="InterPro" id="IPR036388">
    <property type="entry name" value="WH-like_DNA-bd_sf"/>
</dbReference>
<evidence type="ECO:0000256" key="4">
    <source>
        <dbReference type="ARBA" id="ARBA00023163"/>
    </source>
</evidence>
<dbReference type="Proteomes" id="UP000076063">
    <property type="component" value="Unassembled WGS sequence"/>
</dbReference>
<sequence length="308" mass="34772">MSLPPLYALRAFEVAARLNSFSKAAEVLNITPGAVSRHVRTLEMWFDCELFKRQGPRVEVSDAGRILAGQLSESFSNIEWACRAFKSENHLLRLKAPSTLTMRWLLNVLKSFRENHAKPKIEIASVWMDFDTVDFSREPYDCAILLGNGYFGESTESRLLFSEWLIPVCTPSLLEPARHQLPECDLIHPSPDRRDWKRWLKRTGLFPGLDMSGGIVFDTLEQGSLAAMHGHGVAMADLRLTLDALKSGLLALPFREAIATGDGYYLVWPKNSLRGQSIERLLAWLNLNSPVVPSLDIVCLEYNEKRLS</sequence>
<organism evidence="6 8">
    <name type="scientific">Enterobacter bugandensis</name>
    <dbReference type="NCBI Taxonomy" id="881260"/>
    <lineage>
        <taxon>Bacteria</taxon>
        <taxon>Pseudomonadati</taxon>
        <taxon>Pseudomonadota</taxon>
        <taxon>Gammaproteobacteria</taxon>
        <taxon>Enterobacterales</taxon>
        <taxon>Enterobacteriaceae</taxon>
        <taxon>Enterobacter</taxon>
    </lineage>
</organism>
<dbReference type="GO" id="GO:0043565">
    <property type="term" value="F:sequence-specific DNA binding"/>
    <property type="evidence" value="ECO:0007669"/>
    <property type="project" value="TreeGrafter"/>
</dbReference>
<evidence type="ECO:0000313" key="7">
    <source>
        <dbReference type="EMBL" id="PNF66455.1"/>
    </source>
</evidence>
<dbReference type="PROSITE" id="PS50931">
    <property type="entry name" value="HTH_LYSR"/>
    <property type="match status" value="1"/>
</dbReference>
<keyword evidence="9" id="KW-1185">Reference proteome</keyword>
<dbReference type="Pfam" id="PF00126">
    <property type="entry name" value="HTH_1"/>
    <property type="match status" value="1"/>
</dbReference>
<dbReference type="OrthoDB" id="5526340at2"/>
<dbReference type="SUPFAM" id="SSF53850">
    <property type="entry name" value="Periplasmic binding protein-like II"/>
    <property type="match status" value="1"/>
</dbReference>
<dbReference type="PANTHER" id="PTHR30537">
    <property type="entry name" value="HTH-TYPE TRANSCRIPTIONAL REGULATOR"/>
    <property type="match status" value="1"/>
</dbReference>
<keyword evidence="2" id="KW-0805">Transcription regulation</keyword>
<dbReference type="Proteomes" id="UP000236063">
    <property type="component" value="Unassembled WGS sequence"/>
</dbReference>
<accession>A0A2J7S456</accession>
<feature type="domain" description="HTH lysR-type" evidence="5">
    <location>
        <begin position="4"/>
        <end position="61"/>
    </location>
</feature>
<evidence type="ECO:0000313" key="8">
    <source>
        <dbReference type="Proteomes" id="UP000076063"/>
    </source>
</evidence>
<gene>
    <name evidence="6" type="primary">gcvA_1</name>
    <name evidence="7" type="ORF">C1167_00240</name>
    <name evidence="6" type="ORF">SAMEA2273372_00443</name>
</gene>
<keyword evidence="4" id="KW-0804">Transcription</keyword>
<evidence type="ECO:0000256" key="2">
    <source>
        <dbReference type="ARBA" id="ARBA00023015"/>
    </source>
</evidence>
<reference evidence="6 8" key="1">
    <citation type="submission" date="2016-03" db="EMBL/GenBank/DDBJ databases">
        <authorList>
            <consortium name="Pathogen Informatics"/>
        </authorList>
    </citation>
    <scope>NUCLEOTIDE SEQUENCE [LARGE SCALE GENOMIC DNA]</scope>
    <source>
        <strain evidence="6">E1527</strain>
        <strain evidence="8">e1527</strain>
    </source>
</reference>
<comment type="similarity">
    <text evidence="1">Belongs to the LysR transcriptional regulatory family.</text>
</comment>
<dbReference type="PANTHER" id="PTHR30537:SF26">
    <property type="entry name" value="GLYCINE CLEAVAGE SYSTEM TRANSCRIPTIONAL ACTIVATOR"/>
    <property type="match status" value="1"/>
</dbReference>
<dbReference type="GO" id="GO:0003700">
    <property type="term" value="F:DNA-binding transcription factor activity"/>
    <property type="evidence" value="ECO:0007669"/>
    <property type="project" value="InterPro"/>
</dbReference>
<name>A0A2J7S456_9ENTR</name>
<dbReference type="Gene3D" id="3.40.190.10">
    <property type="entry name" value="Periplasmic binding protein-like II"/>
    <property type="match status" value="2"/>
</dbReference>
<evidence type="ECO:0000313" key="9">
    <source>
        <dbReference type="Proteomes" id="UP000236063"/>
    </source>
</evidence>
<dbReference type="AlphaFoldDB" id="A0A2J7S456"/>
<dbReference type="Gene3D" id="1.10.10.10">
    <property type="entry name" value="Winged helix-like DNA-binding domain superfamily/Winged helix DNA-binding domain"/>
    <property type="match status" value="1"/>
</dbReference>
<dbReference type="Pfam" id="PF03466">
    <property type="entry name" value="LysR_substrate"/>
    <property type="match status" value="1"/>
</dbReference>
<evidence type="ECO:0000256" key="3">
    <source>
        <dbReference type="ARBA" id="ARBA00023125"/>
    </source>
</evidence>
<evidence type="ECO:0000259" key="5">
    <source>
        <dbReference type="PROSITE" id="PS50931"/>
    </source>
</evidence>
<evidence type="ECO:0000313" key="6">
    <source>
        <dbReference type="EMBL" id="CZX05656.1"/>
    </source>
</evidence>
<dbReference type="SUPFAM" id="SSF46785">
    <property type="entry name" value="Winged helix' DNA-binding domain"/>
    <property type="match status" value="1"/>
</dbReference>
<proteinExistence type="inferred from homology"/>
<protein>
    <submittedName>
        <fullName evidence="6 7">Transcriptional regulator</fullName>
    </submittedName>
</protein>
<dbReference type="InterPro" id="IPR036390">
    <property type="entry name" value="WH_DNA-bd_sf"/>
</dbReference>
<dbReference type="EMBL" id="FJZI01000001">
    <property type="protein sequence ID" value="CZX05656.1"/>
    <property type="molecule type" value="Genomic_DNA"/>
</dbReference>
<comment type="caution">
    <text evidence="6">The sequence shown here is derived from an EMBL/GenBank/DDBJ whole genome shotgun (WGS) entry which is preliminary data.</text>
</comment>
<evidence type="ECO:0000256" key="1">
    <source>
        <dbReference type="ARBA" id="ARBA00009437"/>
    </source>
</evidence>
<reference evidence="7 9" key="2">
    <citation type="submission" date="2018-01" db="EMBL/GenBank/DDBJ databases">
        <title>Multi-drug resistant Enterobacter species isolated from the International Space Station and comparative genomic analyses with human pathogenic strains.</title>
        <authorList>
            <person name="Singh N.K."/>
            <person name="Bezdan D."/>
            <person name="McIntyre A."/>
            <person name="Sielaff A.C."/>
            <person name="Wheeler K."/>
            <person name="Mason C."/>
            <person name="Venkateswaran K."/>
        </authorList>
    </citation>
    <scope>NUCLEOTIDE SEQUENCE [LARGE SCALE GENOMIC DNA]</scope>
    <source>
        <strain evidence="7 9">IF2SW-P2</strain>
    </source>
</reference>
<accession>A0A167JI33</accession>
<dbReference type="InterPro" id="IPR000847">
    <property type="entry name" value="LysR_HTH_N"/>
</dbReference>
<dbReference type="InterPro" id="IPR058163">
    <property type="entry name" value="LysR-type_TF_proteobact-type"/>
</dbReference>
<dbReference type="EMBL" id="POUR01000001">
    <property type="protein sequence ID" value="PNF66455.1"/>
    <property type="molecule type" value="Genomic_DNA"/>
</dbReference>